<dbReference type="InterPro" id="IPR000845">
    <property type="entry name" value="Nucleoside_phosphorylase_d"/>
</dbReference>
<dbReference type="UniPathway" id="UPA00606"/>
<evidence type="ECO:0000313" key="6">
    <source>
        <dbReference type="Proteomes" id="UP000029444"/>
    </source>
</evidence>
<dbReference type="InterPro" id="IPR010044">
    <property type="entry name" value="MTAP"/>
</dbReference>
<feature type="binding site" evidence="3">
    <location>
        <begin position="50"/>
        <end position="51"/>
    </location>
    <ligand>
        <name>phosphate</name>
        <dbReference type="ChEBI" id="CHEBI:43474"/>
    </ligand>
</feature>
<comment type="caution">
    <text evidence="5">The sequence shown here is derived from an EMBL/GenBank/DDBJ whole genome shotgun (WGS) entry which is preliminary data.</text>
</comment>
<keyword evidence="1 3" id="KW-0328">Glycosyltransferase</keyword>
<comment type="similarity">
    <text evidence="3">Belongs to the PNP/MTAP phosphorylase family. MTAP subfamily.</text>
</comment>
<dbReference type="NCBIfam" id="NF006599">
    <property type="entry name" value="PRK09136.1"/>
    <property type="match status" value="1"/>
</dbReference>
<dbReference type="EC" id="2.4.2.44" evidence="3"/>
<comment type="caution">
    <text evidence="3">Lacks conserved residue(s) required for the propagation of feature annotation.</text>
</comment>
<dbReference type="OrthoDB" id="1523230at2"/>
<comment type="pathway">
    <text evidence="3">Purine metabolism; purine nucleoside salvage.</text>
</comment>
<gene>
    <name evidence="5" type="ORF">Y5S_00123</name>
</gene>
<dbReference type="STRING" id="1177154.Y5S_00123"/>
<evidence type="ECO:0000256" key="3">
    <source>
        <dbReference type="HAMAP-Rule" id="MF_01963"/>
    </source>
</evidence>
<keyword evidence="3" id="KW-0660">Purine salvage</keyword>
<reference evidence="5 6" key="1">
    <citation type="submission" date="2012-09" db="EMBL/GenBank/DDBJ databases">
        <title>Genome Sequence of alkane-degrading Bacterium Alcanivorax sp. 19-m-6.</title>
        <authorList>
            <person name="Lai Q."/>
            <person name="Shao Z."/>
        </authorList>
    </citation>
    <scope>NUCLEOTIDE SEQUENCE [LARGE SCALE GENOMIC DNA]</scope>
    <source>
        <strain evidence="5 6">19-m-6</strain>
    </source>
</reference>
<evidence type="ECO:0000256" key="1">
    <source>
        <dbReference type="ARBA" id="ARBA00022676"/>
    </source>
</evidence>
<dbReference type="AlphaFoldDB" id="A0A095SP50"/>
<organism evidence="5 6">
    <name type="scientific">Alcanivorax nanhaiticus</name>
    <dbReference type="NCBI Taxonomy" id="1177154"/>
    <lineage>
        <taxon>Bacteria</taxon>
        <taxon>Pseudomonadati</taxon>
        <taxon>Pseudomonadota</taxon>
        <taxon>Gammaproteobacteria</taxon>
        <taxon>Oceanospirillales</taxon>
        <taxon>Alcanivoracaceae</taxon>
        <taxon>Alcanivorax</taxon>
    </lineage>
</organism>
<sequence>MLAFIGGTGLTRMANLEITARHDITTRFGKPSAPVLEGELEGQKVLFLARHGDPHILLPHQVNYRANLVALKEAGASAIVAANAVGGITDQAPTGALVLPDQIIDYTYGREMTLFDDLAEPLVHVDFSWPFDAALRNALKVELSASSLSWTDGGCYAATQGPRLETAAEIARLERDGCDIVGMTGMPEAVLARELELPYAMLSLVVNPAAGKSTHEITMAEIEAVIHDGMASVCQLLADFARQYSPA</sequence>
<dbReference type="eggNOG" id="COG0005">
    <property type="taxonomic scope" value="Bacteria"/>
</dbReference>
<dbReference type="InterPro" id="IPR035994">
    <property type="entry name" value="Nucleoside_phosphorylase_sf"/>
</dbReference>
<feature type="binding site" evidence="3">
    <location>
        <position position="183"/>
    </location>
    <ligand>
        <name>substrate</name>
    </ligand>
</feature>
<dbReference type="PROSITE" id="PS01240">
    <property type="entry name" value="PNP_MTAP_2"/>
    <property type="match status" value="1"/>
</dbReference>
<dbReference type="PANTHER" id="PTHR42679">
    <property type="entry name" value="S-METHYL-5'-THIOADENOSINE PHOSPHORYLASE"/>
    <property type="match status" value="1"/>
</dbReference>
<dbReference type="PATRIC" id="fig|1177154.3.peg.124"/>
<dbReference type="RefSeq" id="WP_035229372.1">
    <property type="nucleotide sequence ID" value="NZ_ARXV01000001.1"/>
</dbReference>
<dbReference type="GO" id="GO:0005829">
    <property type="term" value="C:cytosol"/>
    <property type="evidence" value="ECO:0007669"/>
    <property type="project" value="TreeGrafter"/>
</dbReference>
<evidence type="ECO:0000313" key="5">
    <source>
        <dbReference type="EMBL" id="KGD66456.1"/>
    </source>
</evidence>
<dbReference type="SUPFAM" id="SSF53167">
    <property type="entry name" value="Purine and uridine phosphorylases"/>
    <property type="match status" value="1"/>
</dbReference>
<accession>A0A095SP50</accession>
<feature type="domain" description="Nucleoside phosphorylase" evidence="4">
    <location>
        <begin position="3"/>
        <end position="240"/>
    </location>
</feature>
<dbReference type="PANTHER" id="PTHR42679:SF2">
    <property type="entry name" value="S-METHYL-5'-THIOADENOSINE PHOSPHORYLASE"/>
    <property type="match status" value="1"/>
</dbReference>
<protein>
    <recommendedName>
        <fullName evidence="3">Probable S-methyl-5'-thioinosine phosphorylase</fullName>
        <ecNumber evidence="3">2.4.2.44</ecNumber>
    </recommendedName>
    <alternativeName>
        <fullName evidence="3">5'-methylthioinosine phosphorylase</fullName>
        <shortName evidence="3">MTI phosphorylase</shortName>
        <shortName evidence="3">MTIP</shortName>
    </alternativeName>
</protein>
<name>A0A095SP50_9GAMM</name>
<comment type="subunit">
    <text evidence="3">Homotrimer.</text>
</comment>
<keyword evidence="2 3" id="KW-0808">Transferase</keyword>
<evidence type="ECO:0000256" key="2">
    <source>
        <dbReference type="ARBA" id="ARBA00022679"/>
    </source>
</evidence>
<feature type="binding site" evidence="3">
    <location>
        <position position="184"/>
    </location>
    <ligand>
        <name>phosphate</name>
        <dbReference type="ChEBI" id="CHEBI:43474"/>
    </ligand>
</feature>
<comment type="miscellaneous">
    <text evidence="3">Although this enzyme belongs to the family of MTA phosphorylases based on sequence homology, it has been shown that conserved amino acid substitutions in the substrate binding pocket convert the substrate specificity of this enzyme from 6-aminopurines to 6-oxopurines.</text>
</comment>
<dbReference type="HAMAP" id="MF_01963">
    <property type="entry name" value="MTAP"/>
    <property type="match status" value="1"/>
</dbReference>
<dbReference type="GO" id="GO:0019509">
    <property type="term" value="P:L-methionine salvage from methylthioadenosine"/>
    <property type="evidence" value="ECO:0007669"/>
    <property type="project" value="TreeGrafter"/>
</dbReference>
<dbReference type="EMBL" id="ARXV01000001">
    <property type="protein sequence ID" value="KGD66456.1"/>
    <property type="molecule type" value="Genomic_DNA"/>
</dbReference>
<feature type="binding site" evidence="3">
    <location>
        <position position="8"/>
    </location>
    <ligand>
        <name>phosphate</name>
        <dbReference type="ChEBI" id="CHEBI:43474"/>
    </ligand>
</feature>
<evidence type="ECO:0000259" key="4">
    <source>
        <dbReference type="Pfam" id="PF01048"/>
    </source>
</evidence>
<dbReference type="GO" id="GO:0006166">
    <property type="term" value="P:purine ribonucleoside salvage"/>
    <property type="evidence" value="ECO:0007669"/>
    <property type="project" value="UniProtKB-UniRule"/>
</dbReference>
<feature type="binding site" evidence="3">
    <location>
        <begin position="207"/>
        <end position="209"/>
    </location>
    <ligand>
        <name>substrate</name>
    </ligand>
</feature>
<feature type="site" description="Important for substrate specificity" evidence="3">
    <location>
        <position position="219"/>
    </location>
</feature>
<dbReference type="InterPro" id="IPR018099">
    <property type="entry name" value="Purine_phosphorylase-2_CS"/>
</dbReference>
<comment type="catalytic activity">
    <reaction evidence="3">
        <text>S-methyl-5'-thioinosine + phosphate = 5-(methylsulfanyl)-alpha-D-ribose 1-phosphate + hypoxanthine</text>
        <dbReference type="Rhea" id="RHEA:30643"/>
        <dbReference type="ChEBI" id="CHEBI:17368"/>
        <dbReference type="ChEBI" id="CHEBI:43474"/>
        <dbReference type="ChEBI" id="CHEBI:48595"/>
        <dbReference type="ChEBI" id="CHEBI:58533"/>
        <dbReference type="EC" id="2.4.2.44"/>
    </reaction>
</comment>
<dbReference type="GO" id="GO:0017061">
    <property type="term" value="F:S-methyl-5-thioadenosine phosphorylase activity"/>
    <property type="evidence" value="ECO:0007669"/>
    <property type="project" value="InterPro"/>
</dbReference>
<dbReference type="Proteomes" id="UP000029444">
    <property type="component" value="Unassembled WGS sequence"/>
</dbReference>
<proteinExistence type="inferred from homology"/>
<dbReference type="CDD" id="cd09010">
    <property type="entry name" value="MTAP_SsMTAPII_like_MTIP"/>
    <property type="match status" value="1"/>
</dbReference>
<dbReference type="Gene3D" id="3.40.50.1580">
    <property type="entry name" value="Nucleoside phosphorylase domain"/>
    <property type="match status" value="1"/>
</dbReference>
<feature type="site" description="Important for substrate specificity" evidence="3">
    <location>
        <position position="165"/>
    </location>
</feature>
<keyword evidence="6" id="KW-1185">Reference proteome</keyword>
<dbReference type="Pfam" id="PF01048">
    <property type="entry name" value="PNP_UDP_1"/>
    <property type="match status" value="1"/>
</dbReference>
<comment type="function">
    <text evidence="3">Catalyzes the reversible phosphorylation of S-methyl-5'-thioinosine (MTI) to hypoxanthine and 5-methylthioribose-1-phosphate. Involved in the breakdown of S-methyl-5'-thioadenosine (MTA), a major by-product of polyamine biosynthesis. Catabolism of (MTA) occurs via deamination to MTI and phosphorolysis to hypoxanthine.</text>
</comment>